<evidence type="ECO:0000256" key="4">
    <source>
        <dbReference type="ARBA" id="ARBA00022989"/>
    </source>
</evidence>
<dbReference type="Gene3D" id="2.60.120.200">
    <property type="match status" value="1"/>
</dbReference>
<evidence type="ECO:0000259" key="9">
    <source>
        <dbReference type="PROSITE" id="PS51328"/>
    </source>
</evidence>
<dbReference type="EMBL" id="QLNQ01000026">
    <property type="protein sequence ID" value="RCK61024.1"/>
    <property type="molecule type" value="Genomic_DNA"/>
</dbReference>
<dbReference type="GO" id="GO:0005789">
    <property type="term" value="C:endoplasmic reticulum membrane"/>
    <property type="evidence" value="ECO:0007669"/>
    <property type="project" value="TreeGrafter"/>
</dbReference>
<evidence type="ECO:0000256" key="2">
    <source>
        <dbReference type="ARBA" id="ARBA00022692"/>
    </source>
</evidence>
<dbReference type="GO" id="GO:0005537">
    <property type="term" value="F:D-mannose binding"/>
    <property type="evidence" value="ECO:0007669"/>
    <property type="project" value="TreeGrafter"/>
</dbReference>
<feature type="region of interest" description="Disordered" evidence="7">
    <location>
        <begin position="279"/>
        <end position="304"/>
    </location>
</feature>
<evidence type="ECO:0000256" key="8">
    <source>
        <dbReference type="SAM" id="Phobius"/>
    </source>
</evidence>
<evidence type="ECO:0000313" key="11">
    <source>
        <dbReference type="Proteomes" id="UP000253472"/>
    </source>
</evidence>
<dbReference type="GO" id="GO:0006888">
    <property type="term" value="P:endoplasmic reticulum to Golgi vesicle-mediated transport"/>
    <property type="evidence" value="ECO:0007669"/>
    <property type="project" value="TreeGrafter"/>
</dbReference>
<evidence type="ECO:0000256" key="6">
    <source>
        <dbReference type="SAM" id="Coils"/>
    </source>
</evidence>
<accession>A0A367Y583</accession>
<dbReference type="SUPFAM" id="SSF49899">
    <property type="entry name" value="Concanavalin A-like lectins/glucanases"/>
    <property type="match status" value="1"/>
</dbReference>
<dbReference type="GO" id="GO:0000139">
    <property type="term" value="C:Golgi membrane"/>
    <property type="evidence" value="ECO:0007669"/>
    <property type="project" value="TreeGrafter"/>
</dbReference>
<feature type="domain" description="L-type lectin-like" evidence="9">
    <location>
        <begin position="24"/>
        <end position="231"/>
    </location>
</feature>
<keyword evidence="6" id="KW-0175">Coiled coil</keyword>
<dbReference type="InterPro" id="IPR051136">
    <property type="entry name" value="Intracellular_Lectin-GPT"/>
</dbReference>
<dbReference type="STRING" id="5486.A0A367Y583"/>
<dbReference type="PANTHER" id="PTHR12223:SF28">
    <property type="entry name" value="LECTIN, MANNOSE BINDING 1 LIKE"/>
    <property type="match status" value="1"/>
</dbReference>
<evidence type="ECO:0000256" key="3">
    <source>
        <dbReference type="ARBA" id="ARBA00022729"/>
    </source>
</evidence>
<evidence type="ECO:0000313" key="10">
    <source>
        <dbReference type="EMBL" id="RCK61024.1"/>
    </source>
</evidence>
<comment type="subcellular location">
    <subcellularLocation>
        <location evidence="1">Membrane</location>
        <topology evidence="1">Single-pass type I membrane protein</topology>
    </subcellularLocation>
</comment>
<evidence type="ECO:0000256" key="5">
    <source>
        <dbReference type="ARBA" id="ARBA00023136"/>
    </source>
</evidence>
<dbReference type="OrthoDB" id="10265193at2759"/>
<feature type="transmembrane region" description="Helical" evidence="8">
    <location>
        <begin position="440"/>
        <end position="459"/>
    </location>
</feature>
<proteinExistence type="predicted"/>
<dbReference type="InterPro" id="IPR013320">
    <property type="entry name" value="ConA-like_dom_sf"/>
</dbReference>
<evidence type="ECO:0000256" key="7">
    <source>
        <dbReference type="SAM" id="MobiDB-lite"/>
    </source>
</evidence>
<dbReference type="PANTHER" id="PTHR12223">
    <property type="entry name" value="VESICULAR MANNOSE-BINDING LECTIN"/>
    <property type="match status" value="1"/>
</dbReference>
<keyword evidence="3" id="KW-0732">Signal</keyword>
<reference evidence="10 11" key="1">
    <citation type="submission" date="2018-06" db="EMBL/GenBank/DDBJ databases">
        <title>Whole genome sequencing of Candida tropicalis (genome annotated by CSBL at Korea University).</title>
        <authorList>
            <person name="Ahn J."/>
        </authorList>
    </citation>
    <scope>NUCLEOTIDE SEQUENCE [LARGE SCALE GENOMIC DNA]</scope>
    <source>
        <strain evidence="10 11">ATCC 20962</strain>
    </source>
</reference>
<dbReference type="PROSITE" id="PS51328">
    <property type="entry name" value="L_LECTIN_LIKE"/>
    <property type="match status" value="1"/>
</dbReference>
<organism evidence="10 11">
    <name type="scientific">Candida viswanathii</name>
    <dbReference type="NCBI Taxonomy" id="5486"/>
    <lineage>
        <taxon>Eukaryota</taxon>
        <taxon>Fungi</taxon>
        <taxon>Dikarya</taxon>
        <taxon>Ascomycota</taxon>
        <taxon>Saccharomycotina</taxon>
        <taxon>Pichiomycetes</taxon>
        <taxon>Debaryomycetaceae</taxon>
        <taxon>Candida/Lodderomyces clade</taxon>
        <taxon>Candida</taxon>
    </lineage>
</organism>
<dbReference type="AlphaFoldDB" id="A0A367Y583"/>
<keyword evidence="11" id="KW-1185">Reference proteome</keyword>
<feature type="compositionally biased region" description="Basic and acidic residues" evidence="7">
    <location>
        <begin position="279"/>
        <end position="288"/>
    </location>
</feature>
<dbReference type="GO" id="GO:0030134">
    <property type="term" value="C:COPII-coated ER to Golgi transport vesicle"/>
    <property type="evidence" value="ECO:0007669"/>
    <property type="project" value="TreeGrafter"/>
</dbReference>
<feature type="coiled-coil region" evidence="6">
    <location>
        <begin position="333"/>
        <end position="360"/>
    </location>
</feature>
<sequence length="469" mass="53483">MLYYWLFLLQLVAAAIPNVGKVSSQIAPNPHYSLPNLLTVESKNDINNWEISDNIQFDNGRLLLGQSSYIWGKYKIPTQNKQWTIELVFRSSGLDADKAYLENGLTVWLLNDNGGRISPSNKFDGFKLEINNREQPGLKLYNNDGSQEISTDLNHALGQCKFQYLESDVPFTLRVSYEENRWFKIQMDNNLCFKTDKIKIPFNDVLFGVTSDVSPKSKEQYEILGLKTWERITEDAIDDHGLMIGDEIRIDVKNQVQSDPGAKPGQIRESLMERAQRVRQEMLKKQREEEEAQQKQGGGGSNSDGSLDLILSKLNNLEISVNTLNNLEEDAEIIAINNKIKELNDAQEALKSTVVDTKQAVVDLQQTLVKQYSQMLDAIGQLNQKVIGEVREQHSGMEELSKKVDLLMNNHKEISYQYQAAKDTDSAQEKGTTVDTLMKWVLFPLMLVLLVLVVFVYRLRHDIKHSKLL</sequence>
<dbReference type="Pfam" id="PF03388">
    <property type="entry name" value="Lectin_leg-like"/>
    <property type="match status" value="1"/>
</dbReference>
<keyword evidence="4 8" id="KW-1133">Transmembrane helix</keyword>
<evidence type="ECO:0000256" key="1">
    <source>
        <dbReference type="ARBA" id="ARBA00004479"/>
    </source>
</evidence>
<comment type="caution">
    <text evidence="10">The sequence shown here is derived from an EMBL/GenBank/DDBJ whole genome shotgun (WGS) entry which is preliminary data.</text>
</comment>
<gene>
    <name evidence="10" type="primary">EMP46_0</name>
    <name evidence="10" type="ORF">Cantr_07977</name>
</gene>
<protein>
    <submittedName>
        <fullName evidence="10">Protein EMP46</fullName>
    </submittedName>
</protein>
<keyword evidence="5 8" id="KW-0472">Membrane</keyword>
<keyword evidence="2 8" id="KW-0812">Transmembrane</keyword>
<dbReference type="Proteomes" id="UP000253472">
    <property type="component" value="Unassembled WGS sequence"/>
</dbReference>
<name>A0A367Y583_9ASCO</name>
<dbReference type="InterPro" id="IPR005052">
    <property type="entry name" value="Lectin_leg"/>
</dbReference>
<dbReference type="GO" id="GO:0005793">
    <property type="term" value="C:endoplasmic reticulum-Golgi intermediate compartment"/>
    <property type="evidence" value="ECO:0007669"/>
    <property type="project" value="TreeGrafter"/>
</dbReference>